<evidence type="ECO:0000256" key="3">
    <source>
        <dbReference type="ARBA" id="ARBA00039118"/>
    </source>
</evidence>
<evidence type="ECO:0000256" key="1">
    <source>
        <dbReference type="ARBA" id="ARBA00010613"/>
    </source>
</evidence>
<evidence type="ECO:0000256" key="4">
    <source>
        <dbReference type="ARBA" id="ARBA00052904"/>
    </source>
</evidence>
<dbReference type="PANTHER" id="PTHR47799:SF1">
    <property type="entry name" value="OMEGA-AMIDASE YAFV"/>
    <property type="match status" value="1"/>
</dbReference>
<comment type="catalytic activity">
    <reaction evidence="4">
        <text>a monoamide of a dicarboxylate + H2O = a dicarboxylate + NH4(+)</text>
        <dbReference type="Rhea" id="RHEA:11716"/>
        <dbReference type="ChEBI" id="CHEBI:15377"/>
        <dbReference type="ChEBI" id="CHEBI:28938"/>
        <dbReference type="ChEBI" id="CHEBI:28965"/>
        <dbReference type="ChEBI" id="CHEBI:77450"/>
        <dbReference type="EC" id="3.5.1.3"/>
    </reaction>
</comment>
<comment type="similarity">
    <text evidence="1">Belongs to the carbon-nitrogen hydrolase superfamily. NIT1/NIT2 family.</text>
</comment>
<dbReference type="InterPro" id="IPR052737">
    <property type="entry name" value="Omega-amidase_YafV"/>
</dbReference>
<dbReference type="Pfam" id="PF00795">
    <property type="entry name" value="CN_hydrolase"/>
    <property type="match status" value="1"/>
</dbReference>
<reference evidence="7 8" key="1">
    <citation type="submission" date="2019-02" db="EMBL/GenBank/DDBJ databases">
        <title>Arundinibacter roseus gen. nov., sp. nov., a new member of the family Cytophagaceae.</title>
        <authorList>
            <person name="Szuroczki S."/>
            <person name="Khayer B."/>
            <person name="Sproer C."/>
            <person name="Toumi M."/>
            <person name="Szabo A."/>
            <person name="Felfoldi T."/>
            <person name="Schumann P."/>
            <person name="Toth E."/>
        </authorList>
    </citation>
    <scope>NUCLEOTIDE SEQUENCE [LARGE SCALE GENOMIC DNA]</scope>
    <source>
        <strain evidence="7 8">DMA-k-7a</strain>
    </source>
</reference>
<protein>
    <recommendedName>
        <fullName evidence="5">Omega-amidase YafV</fullName>
        <ecNumber evidence="3">3.5.1.3</ecNumber>
    </recommendedName>
</protein>
<evidence type="ECO:0000313" key="8">
    <source>
        <dbReference type="Proteomes" id="UP000295706"/>
    </source>
</evidence>
<dbReference type="FunFam" id="3.60.110.10:FF:000004">
    <property type="entry name" value="Carbon-nitrogen hydrolase"/>
    <property type="match status" value="1"/>
</dbReference>
<dbReference type="PANTHER" id="PTHR47799">
    <property type="entry name" value="OMEGA-AMIDASE YAFV"/>
    <property type="match status" value="1"/>
</dbReference>
<dbReference type="EMBL" id="SMJU01000001">
    <property type="protein sequence ID" value="TDB69266.1"/>
    <property type="molecule type" value="Genomic_DNA"/>
</dbReference>
<accession>A0A4R4KQL3</accession>
<dbReference type="AlphaFoldDB" id="A0A4R4KQL3"/>
<dbReference type="GO" id="GO:0050152">
    <property type="term" value="F:omega-amidase activity"/>
    <property type="evidence" value="ECO:0007669"/>
    <property type="project" value="UniProtKB-EC"/>
</dbReference>
<dbReference type="GO" id="GO:0106008">
    <property type="term" value="F:2-oxoglutaramate amidase activity"/>
    <property type="evidence" value="ECO:0007669"/>
    <property type="project" value="TreeGrafter"/>
</dbReference>
<proteinExistence type="inferred from homology"/>
<dbReference type="EC" id="3.5.1.3" evidence="3"/>
<dbReference type="NCBIfam" id="NF007757">
    <property type="entry name" value="PRK10438.1"/>
    <property type="match status" value="1"/>
</dbReference>
<organism evidence="7 8">
    <name type="scientific">Arundinibacter roseus</name>
    <dbReference type="NCBI Taxonomy" id="2070510"/>
    <lineage>
        <taxon>Bacteria</taxon>
        <taxon>Pseudomonadati</taxon>
        <taxon>Bacteroidota</taxon>
        <taxon>Cytophagia</taxon>
        <taxon>Cytophagales</taxon>
        <taxon>Spirosomataceae</taxon>
        <taxon>Arundinibacter</taxon>
    </lineage>
</organism>
<gene>
    <name evidence="7" type="ORF">EZE20_02270</name>
</gene>
<evidence type="ECO:0000313" key="7">
    <source>
        <dbReference type="EMBL" id="TDB69266.1"/>
    </source>
</evidence>
<dbReference type="OrthoDB" id="9811121at2"/>
<dbReference type="PROSITE" id="PS50263">
    <property type="entry name" value="CN_HYDROLASE"/>
    <property type="match status" value="1"/>
</dbReference>
<name>A0A4R4KQL3_9BACT</name>
<dbReference type="Gene3D" id="3.60.110.10">
    <property type="entry name" value="Carbon-nitrogen hydrolase"/>
    <property type="match status" value="1"/>
</dbReference>
<sequence>MRVALVQTSLEWENPSYNRANLEEKIADLPEPADVLVLPELFTTGFSMNAAHFAEPLNSTTTRWMKMIAAQTQALVVGSFAVKESGAFYNRLLGMRPDGTYQYYDKRHLFRMGEEHQTYHPGRERLLLNWKGWQICPLVCYDLRFPVWSRQSPQNPYDVLLYVANWPSARTYAWETLLKARAIENLSYCLGVNRIGTDGNGLDYTGGSLAVDFAGELITDLGQAETIKVVKLEKEPLNVFRQRFPAHLDADSFDIRP</sequence>
<keyword evidence="8" id="KW-1185">Reference proteome</keyword>
<dbReference type="InterPro" id="IPR036526">
    <property type="entry name" value="C-N_Hydrolase_sf"/>
</dbReference>
<evidence type="ECO:0000259" key="6">
    <source>
        <dbReference type="PROSITE" id="PS50263"/>
    </source>
</evidence>
<evidence type="ECO:0000256" key="2">
    <source>
        <dbReference type="ARBA" id="ARBA00022801"/>
    </source>
</evidence>
<dbReference type="CDD" id="cd07575">
    <property type="entry name" value="Xc-1258_like"/>
    <property type="match status" value="1"/>
</dbReference>
<dbReference type="SUPFAM" id="SSF56317">
    <property type="entry name" value="Carbon-nitrogen hydrolase"/>
    <property type="match status" value="1"/>
</dbReference>
<dbReference type="Proteomes" id="UP000295706">
    <property type="component" value="Unassembled WGS sequence"/>
</dbReference>
<feature type="domain" description="CN hydrolase" evidence="6">
    <location>
        <begin position="1"/>
        <end position="234"/>
    </location>
</feature>
<dbReference type="InterPro" id="IPR003010">
    <property type="entry name" value="C-N_Hydrolase"/>
</dbReference>
<keyword evidence="2 7" id="KW-0378">Hydrolase</keyword>
<comment type="caution">
    <text evidence="7">The sequence shown here is derived from an EMBL/GenBank/DDBJ whole genome shotgun (WGS) entry which is preliminary data.</text>
</comment>
<evidence type="ECO:0000256" key="5">
    <source>
        <dbReference type="ARBA" id="ARBA00072139"/>
    </source>
</evidence>